<dbReference type="WBParaSite" id="jg25085">
    <property type="protein sequence ID" value="jg25085"/>
    <property type="gene ID" value="jg25085"/>
</dbReference>
<dbReference type="Proteomes" id="UP000887574">
    <property type="component" value="Unplaced"/>
</dbReference>
<reference evidence="3" key="1">
    <citation type="submission" date="2022-11" db="UniProtKB">
        <authorList>
            <consortium name="WormBaseParasite"/>
        </authorList>
    </citation>
    <scope>IDENTIFICATION</scope>
</reference>
<evidence type="ECO:0000313" key="3">
    <source>
        <dbReference type="WBParaSite" id="jg25085"/>
    </source>
</evidence>
<accession>A0A915E148</accession>
<feature type="region of interest" description="Disordered" evidence="1">
    <location>
        <begin position="1"/>
        <end position="32"/>
    </location>
</feature>
<organism evidence="2 3">
    <name type="scientific">Ditylenchus dipsaci</name>
    <dbReference type="NCBI Taxonomy" id="166011"/>
    <lineage>
        <taxon>Eukaryota</taxon>
        <taxon>Metazoa</taxon>
        <taxon>Ecdysozoa</taxon>
        <taxon>Nematoda</taxon>
        <taxon>Chromadorea</taxon>
        <taxon>Rhabditida</taxon>
        <taxon>Tylenchina</taxon>
        <taxon>Tylenchomorpha</taxon>
        <taxon>Sphaerularioidea</taxon>
        <taxon>Anguinidae</taxon>
        <taxon>Anguininae</taxon>
        <taxon>Ditylenchus</taxon>
    </lineage>
</organism>
<name>A0A915E148_9BILA</name>
<proteinExistence type="predicted"/>
<sequence length="92" mass="10436">MLWPDQANHGIKNNSRLAPHRPSTKRTTGQQILSGIESSVQIEDIDEQEHWEPCRVLGDAEIAERRQQRPSSAIMSARNFTTIEVPDLTDQT</sequence>
<protein>
    <submittedName>
        <fullName evidence="3">Uncharacterized protein</fullName>
    </submittedName>
</protein>
<evidence type="ECO:0000256" key="1">
    <source>
        <dbReference type="SAM" id="MobiDB-lite"/>
    </source>
</evidence>
<keyword evidence="2" id="KW-1185">Reference proteome</keyword>
<dbReference type="AlphaFoldDB" id="A0A915E148"/>
<evidence type="ECO:0000313" key="2">
    <source>
        <dbReference type="Proteomes" id="UP000887574"/>
    </source>
</evidence>